<reference evidence="1 2" key="1">
    <citation type="submission" date="2019-09" db="EMBL/GenBank/DDBJ databases">
        <title>Draft genome sequence of Ginsengibacter sp. BR5-29.</title>
        <authorList>
            <person name="Im W.-T."/>
        </authorList>
    </citation>
    <scope>NUCLEOTIDE SEQUENCE [LARGE SCALE GENOMIC DNA]</scope>
    <source>
        <strain evidence="1 2">BR5-29</strain>
    </source>
</reference>
<evidence type="ECO:0008006" key="3">
    <source>
        <dbReference type="Google" id="ProtNLM"/>
    </source>
</evidence>
<accession>A0A5J5IFG4</accession>
<sequence>MNLDFQDSVPKDFNDNSHVWIYQSNRVFNVPEAIQIEELLKDFASNWKSHGTPVKAFGNLFFGQFVIFMADETASGVSGCSTDSSVRLIKNIEKDFEVDMFDRQMLAFIVDERIQLIPLSQVNNFLEEGILTADTLYFNNTILTKEELLKEWIIPVKKSWLAKRVPFLNSK</sequence>
<dbReference type="AlphaFoldDB" id="A0A5J5IFG4"/>
<evidence type="ECO:0000313" key="1">
    <source>
        <dbReference type="EMBL" id="KAA9038499.1"/>
    </source>
</evidence>
<keyword evidence="2" id="KW-1185">Reference proteome</keyword>
<dbReference type="EMBL" id="VYQF01000003">
    <property type="protein sequence ID" value="KAA9038499.1"/>
    <property type="molecule type" value="Genomic_DNA"/>
</dbReference>
<proteinExistence type="predicted"/>
<dbReference type="Proteomes" id="UP000326903">
    <property type="component" value="Unassembled WGS sequence"/>
</dbReference>
<name>A0A5J5IFG4_9BACT</name>
<gene>
    <name evidence="1" type="ORF">FW778_13125</name>
</gene>
<protein>
    <recommendedName>
        <fullName evidence="3">ABC transporter ATPase</fullName>
    </recommendedName>
</protein>
<comment type="caution">
    <text evidence="1">The sequence shown here is derived from an EMBL/GenBank/DDBJ whole genome shotgun (WGS) entry which is preliminary data.</text>
</comment>
<organism evidence="1 2">
    <name type="scientific">Ginsengibacter hankyongi</name>
    <dbReference type="NCBI Taxonomy" id="2607284"/>
    <lineage>
        <taxon>Bacteria</taxon>
        <taxon>Pseudomonadati</taxon>
        <taxon>Bacteroidota</taxon>
        <taxon>Chitinophagia</taxon>
        <taxon>Chitinophagales</taxon>
        <taxon>Chitinophagaceae</taxon>
        <taxon>Ginsengibacter</taxon>
    </lineage>
</organism>
<evidence type="ECO:0000313" key="2">
    <source>
        <dbReference type="Proteomes" id="UP000326903"/>
    </source>
</evidence>
<dbReference type="RefSeq" id="WP_150415218.1">
    <property type="nucleotide sequence ID" value="NZ_VYQF01000003.1"/>
</dbReference>